<sequence>MRICEWSRQEGESAAAKTPDDNEHEYDPAELLQVRKLLASLGCKLLEVEADGNCLFRALSDQLHGTQEHHTEIRKRIVSYIESRRDEFEPFMEDEEKFEHYCKRMREDATWGGNQEIYAAARLFAVDVVVHQVTSRVVIECESTPRLVVHLCYHGTDHYDSIRMLHDTDVMAPPQPIELDVEGFRPEDWKKRWKQRSANTAPGTLQESAIATSTTASSNDDDDDHIALAARSMQQLTLSHAPRSKKEPQENGCEIDNQWGKYDAPKLLRHVMGLDQEWTSRLQIVRHYRRLEWRIVRVQADGNCLFRALSDQLYGSEIFHEDVRKRVVGYIEREARFFQPFVENEKAVETVAQYCRRMSRDGEWGGNPELFAAARLFTIELVIHQGPMRRLRITSESDVAPCRTLHLLYRDHHYDSLHDKDEGHEQSTSGSTGPTATVTSAESAQHDTPSLTDTSASDDSTTTTLMSTETKKKKKKKVVTFLGAEMQPDKAEIPQDVPVAFPKRTYFADGRAVPKSFSRRRSPGASTTAPPPSRTRSNPSSLKSDDPALQRTSSQPRILYPHRACFHNGRPMSGRTR</sequence>
<feature type="compositionally biased region" description="Low complexity" evidence="1">
    <location>
        <begin position="447"/>
        <end position="468"/>
    </location>
</feature>
<feature type="compositionally biased region" description="Low complexity" evidence="1">
    <location>
        <begin position="523"/>
        <end position="541"/>
    </location>
</feature>
<feature type="region of interest" description="Disordered" evidence="1">
    <location>
        <begin position="511"/>
        <end position="577"/>
    </location>
</feature>
<evidence type="ECO:0000256" key="1">
    <source>
        <dbReference type="SAM" id="MobiDB-lite"/>
    </source>
</evidence>
<dbReference type="EMBL" id="DAKRPA010000141">
    <property type="protein sequence ID" value="DAZ97259.1"/>
    <property type="molecule type" value="Genomic_DNA"/>
</dbReference>
<keyword evidence="4" id="KW-1185">Reference proteome</keyword>
<feature type="region of interest" description="Disordered" evidence="1">
    <location>
        <begin position="1"/>
        <end position="24"/>
    </location>
</feature>
<name>A0AAV2YXH6_9STRA</name>
<dbReference type="PROSITE" id="PS50802">
    <property type="entry name" value="OTU"/>
    <property type="match status" value="2"/>
</dbReference>
<dbReference type="InterPro" id="IPR003323">
    <property type="entry name" value="OTU_dom"/>
</dbReference>
<dbReference type="CDD" id="cd22771">
    <property type="entry name" value="OTU_plant_OTU7-like"/>
    <property type="match status" value="2"/>
</dbReference>
<dbReference type="InterPro" id="IPR038765">
    <property type="entry name" value="Papain-like_cys_pep_sf"/>
</dbReference>
<feature type="compositionally biased region" description="Low complexity" evidence="1">
    <location>
        <begin position="208"/>
        <end position="218"/>
    </location>
</feature>
<gene>
    <name evidence="3" type="ORF">N0F65_009310</name>
</gene>
<accession>A0AAV2YXH6</accession>
<feature type="compositionally biased region" description="Polar residues" evidence="1">
    <location>
        <begin position="196"/>
        <end position="207"/>
    </location>
</feature>
<feature type="compositionally biased region" description="Polar residues" evidence="1">
    <location>
        <begin position="426"/>
        <end position="443"/>
    </location>
</feature>
<dbReference type="PANTHER" id="PTHR12419:SF7">
    <property type="entry name" value="OTU DOMAIN-CONTAINING PROTEIN 3"/>
    <property type="match status" value="1"/>
</dbReference>
<protein>
    <recommendedName>
        <fullName evidence="2">OTU domain-containing protein</fullName>
    </recommendedName>
</protein>
<proteinExistence type="predicted"/>
<comment type="caution">
    <text evidence="3">The sequence shown here is derived from an EMBL/GenBank/DDBJ whole genome shotgun (WGS) entry which is preliminary data.</text>
</comment>
<dbReference type="Pfam" id="PF02338">
    <property type="entry name" value="OTU"/>
    <property type="match status" value="2"/>
</dbReference>
<dbReference type="SUPFAM" id="SSF54001">
    <property type="entry name" value="Cysteine proteinases"/>
    <property type="match status" value="2"/>
</dbReference>
<dbReference type="GO" id="GO:0004843">
    <property type="term" value="F:cysteine-type deubiquitinase activity"/>
    <property type="evidence" value="ECO:0007669"/>
    <property type="project" value="TreeGrafter"/>
</dbReference>
<feature type="domain" description="OTU" evidence="2">
    <location>
        <begin position="43"/>
        <end position="165"/>
    </location>
</feature>
<dbReference type="Gene3D" id="3.90.70.80">
    <property type="match status" value="2"/>
</dbReference>
<dbReference type="Proteomes" id="UP001146120">
    <property type="component" value="Unassembled WGS sequence"/>
</dbReference>
<evidence type="ECO:0000259" key="2">
    <source>
        <dbReference type="PROSITE" id="PS50802"/>
    </source>
</evidence>
<feature type="compositionally biased region" description="Basic and acidic residues" evidence="1">
    <location>
        <begin position="1"/>
        <end position="11"/>
    </location>
</feature>
<dbReference type="PANTHER" id="PTHR12419">
    <property type="entry name" value="OTU DOMAIN CONTAINING PROTEIN"/>
    <property type="match status" value="1"/>
</dbReference>
<feature type="region of interest" description="Disordered" evidence="1">
    <location>
        <begin position="195"/>
        <end position="223"/>
    </location>
</feature>
<dbReference type="InterPro" id="IPR050704">
    <property type="entry name" value="Peptidase_C85-like"/>
</dbReference>
<reference evidence="3" key="2">
    <citation type="journal article" date="2023" name="Microbiol Resour">
        <title>Decontamination and Annotation of the Draft Genome Sequence of the Oomycete Lagenidium giganteum ARSEF 373.</title>
        <authorList>
            <person name="Morgan W.R."/>
            <person name="Tartar A."/>
        </authorList>
    </citation>
    <scope>NUCLEOTIDE SEQUENCE</scope>
    <source>
        <strain evidence="3">ARSEF 373</strain>
    </source>
</reference>
<evidence type="ECO:0000313" key="4">
    <source>
        <dbReference type="Proteomes" id="UP001146120"/>
    </source>
</evidence>
<reference evidence="3" key="1">
    <citation type="submission" date="2022-11" db="EMBL/GenBank/DDBJ databases">
        <authorList>
            <person name="Morgan W.R."/>
            <person name="Tartar A."/>
        </authorList>
    </citation>
    <scope>NUCLEOTIDE SEQUENCE</scope>
    <source>
        <strain evidence="3">ARSEF 373</strain>
    </source>
</reference>
<dbReference type="AlphaFoldDB" id="A0AAV2YXH6"/>
<evidence type="ECO:0000313" key="3">
    <source>
        <dbReference type="EMBL" id="DAZ97259.1"/>
    </source>
</evidence>
<dbReference type="GO" id="GO:0016579">
    <property type="term" value="P:protein deubiquitination"/>
    <property type="evidence" value="ECO:0007669"/>
    <property type="project" value="TreeGrafter"/>
</dbReference>
<feature type="domain" description="OTU" evidence="2">
    <location>
        <begin position="293"/>
        <end position="420"/>
    </location>
</feature>
<feature type="region of interest" description="Disordered" evidence="1">
    <location>
        <begin position="417"/>
        <end position="476"/>
    </location>
</feature>
<organism evidence="3 4">
    <name type="scientific">Lagenidium giganteum</name>
    <dbReference type="NCBI Taxonomy" id="4803"/>
    <lineage>
        <taxon>Eukaryota</taxon>
        <taxon>Sar</taxon>
        <taxon>Stramenopiles</taxon>
        <taxon>Oomycota</taxon>
        <taxon>Peronosporomycetes</taxon>
        <taxon>Pythiales</taxon>
        <taxon>Pythiaceae</taxon>
    </lineage>
</organism>